<evidence type="ECO:0000313" key="7">
    <source>
        <dbReference type="EMBL" id="KAA9378433.1"/>
    </source>
</evidence>
<feature type="domain" description="Glucose dehydrogenase C-terminal" evidence="6">
    <location>
        <begin position="145"/>
        <end position="348"/>
    </location>
</feature>
<dbReference type="CDD" id="cd08230">
    <property type="entry name" value="glucose_DH"/>
    <property type="match status" value="1"/>
</dbReference>
<comment type="cofactor">
    <cofactor evidence="1">
        <name>Zn(2+)</name>
        <dbReference type="ChEBI" id="CHEBI:29105"/>
    </cofactor>
</comment>
<evidence type="ECO:0000313" key="8">
    <source>
        <dbReference type="Proteomes" id="UP000327011"/>
    </source>
</evidence>
<dbReference type="PANTHER" id="PTHR43189:SF2">
    <property type="entry name" value="GLUCOSE 1-DEHYDROGENASE"/>
    <property type="match status" value="1"/>
</dbReference>
<dbReference type="EMBL" id="VYTZ01000005">
    <property type="protein sequence ID" value="KAA9378433.1"/>
    <property type="molecule type" value="Genomic_DNA"/>
</dbReference>
<dbReference type="SUPFAM" id="SSF50129">
    <property type="entry name" value="GroES-like"/>
    <property type="match status" value="1"/>
</dbReference>
<dbReference type="InterPro" id="IPR031640">
    <property type="entry name" value="Glu_dehyd_C"/>
</dbReference>
<organism evidence="7 8">
    <name type="scientific">Microbispora cellulosiformans</name>
    <dbReference type="NCBI Taxonomy" id="2614688"/>
    <lineage>
        <taxon>Bacteria</taxon>
        <taxon>Bacillati</taxon>
        <taxon>Actinomycetota</taxon>
        <taxon>Actinomycetes</taxon>
        <taxon>Streptosporangiales</taxon>
        <taxon>Streptosporangiaceae</taxon>
        <taxon>Microbispora</taxon>
    </lineage>
</organism>
<keyword evidence="2" id="KW-0479">Metal-binding</keyword>
<protein>
    <submittedName>
        <fullName evidence="7">Glucose 1-dehydrogenase</fullName>
    </submittedName>
</protein>
<dbReference type="GO" id="GO:0016491">
    <property type="term" value="F:oxidoreductase activity"/>
    <property type="evidence" value="ECO:0007669"/>
    <property type="project" value="UniProtKB-KW"/>
</dbReference>
<accession>A0A5J5K2U2</accession>
<dbReference type="PANTHER" id="PTHR43189">
    <property type="entry name" value="ZINC-TYPE ALCOHOL DEHYDROGENASE-LIKE PROTEIN C1198.01-RELATED"/>
    <property type="match status" value="1"/>
</dbReference>
<dbReference type="Proteomes" id="UP000327011">
    <property type="component" value="Unassembled WGS sequence"/>
</dbReference>
<gene>
    <name evidence="7" type="ORF">F5972_16410</name>
</gene>
<dbReference type="GO" id="GO:0046872">
    <property type="term" value="F:metal ion binding"/>
    <property type="evidence" value="ECO:0007669"/>
    <property type="project" value="UniProtKB-KW"/>
</dbReference>
<dbReference type="Pfam" id="PF08240">
    <property type="entry name" value="ADH_N"/>
    <property type="match status" value="1"/>
</dbReference>
<evidence type="ECO:0000256" key="2">
    <source>
        <dbReference type="ARBA" id="ARBA00022723"/>
    </source>
</evidence>
<dbReference type="InterPro" id="IPR013154">
    <property type="entry name" value="ADH-like_N"/>
</dbReference>
<proteinExistence type="predicted"/>
<dbReference type="SUPFAM" id="SSF51735">
    <property type="entry name" value="NAD(P)-binding Rossmann-fold domains"/>
    <property type="match status" value="1"/>
</dbReference>
<keyword evidence="4" id="KW-0560">Oxidoreductase</keyword>
<keyword evidence="3" id="KW-0862">Zinc</keyword>
<evidence type="ECO:0000256" key="1">
    <source>
        <dbReference type="ARBA" id="ARBA00001947"/>
    </source>
</evidence>
<name>A0A5J5K2U2_9ACTN</name>
<dbReference type="Gene3D" id="3.40.50.720">
    <property type="entry name" value="NAD(P)-binding Rossmann-like Domain"/>
    <property type="match status" value="1"/>
</dbReference>
<dbReference type="InterPro" id="IPR011032">
    <property type="entry name" value="GroES-like_sf"/>
</dbReference>
<dbReference type="RefSeq" id="WP_150934338.1">
    <property type="nucleotide sequence ID" value="NZ_VYTZ01000005.1"/>
</dbReference>
<comment type="caution">
    <text evidence="7">The sequence shown here is derived from an EMBL/GenBank/DDBJ whole genome shotgun (WGS) entry which is preliminary data.</text>
</comment>
<dbReference type="InterPro" id="IPR036291">
    <property type="entry name" value="NAD(P)-bd_dom_sf"/>
</dbReference>
<evidence type="ECO:0000259" key="6">
    <source>
        <dbReference type="Pfam" id="PF16912"/>
    </source>
</evidence>
<dbReference type="AlphaFoldDB" id="A0A5J5K2U2"/>
<feature type="domain" description="Alcohol dehydrogenase-like N-terminal" evidence="5">
    <location>
        <begin position="25"/>
        <end position="139"/>
    </location>
</feature>
<keyword evidence="8" id="KW-1185">Reference proteome</keyword>
<reference evidence="7 8" key="1">
    <citation type="submission" date="2019-09" db="EMBL/GenBank/DDBJ databases">
        <title>Screening of Novel Bioactive Compounds from Soil-Associated.</title>
        <authorList>
            <person name="Gong X."/>
        </authorList>
    </citation>
    <scope>NUCLEOTIDE SEQUENCE [LARGE SCALE GENOMIC DNA]</scope>
    <source>
        <strain evidence="7 8">Gxj-6</strain>
    </source>
</reference>
<dbReference type="Pfam" id="PF16912">
    <property type="entry name" value="Glu_dehyd_C"/>
    <property type="match status" value="1"/>
</dbReference>
<dbReference type="Gene3D" id="3.90.180.10">
    <property type="entry name" value="Medium-chain alcohol dehydrogenases, catalytic domain"/>
    <property type="match status" value="1"/>
</dbReference>
<evidence type="ECO:0000256" key="3">
    <source>
        <dbReference type="ARBA" id="ARBA00022833"/>
    </source>
</evidence>
<evidence type="ECO:0000256" key="4">
    <source>
        <dbReference type="ARBA" id="ARBA00023002"/>
    </source>
</evidence>
<sequence length="349" mass="37263">MRALTVVPHRAGSLALTEVPDPVPGPGDLLVESVAVGVCGTDREVVSGDYGYAPPGRERLVIGHESLGRVRQAPAGSGFSPGDLVVGLVRYPDPVPCVACAHGEPDMCRNGRYTMRGLKELDGYASEMWSVETHCAVRLDSGLGETGVLLQPASVVAKAWEQIEKIGTRSWFEPRRVLVTGGGPFGMLAALLGVQRGLDVHVFDFVKSGPKPELVADLGATYHTGWIEDVMTALRPDVVVEACGAAEVFTGALSTIGPYGIVCLTGVTPGSRRITVDVGTLNREMVLENAVVIGTIDSNLRHFTAAAGALAVSNRDWLARLISRRVPLHRYADAYERRENEVKVVLTFG</sequence>
<evidence type="ECO:0000259" key="5">
    <source>
        <dbReference type="Pfam" id="PF08240"/>
    </source>
</evidence>